<dbReference type="EMBL" id="MAJD01000001">
    <property type="protein sequence ID" value="OBX37341.1"/>
    <property type="molecule type" value="Genomic_DNA"/>
</dbReference>
<evidence type="ECO:0000313" key="1">
    <source>
        <dbReference type="EMBL" id="OBX37341.1"/>
    </source>
</evidence>
<name>A0A1B8P506_HALEL</name>
<sequence>MAGIQTMSNSCEPDYYKAFEALIEGDPRLMQAYFQTRLQRQQRDLLNQTQLMEQEVQLLHSRTSN</sequence>
<proteinExistence type="predicted"/>
<dbReference type="Proteomes" id="UP000092504">
    <property type="component" value="Unassembled WGS sequence"/>
</dbReference>
<organism evidence="1 2">
    <name type="scientific">Halomonas elongata</name>
    <dbReference type="NCBI Taxonomy" id="2746"/>
    <lineage>
        <taxon>Bacteria</taxon>
        <taxon>Pseudomonadati</taxon>
        <taxon>Pseudomonadota</taxon>
        <taxon>Gammaproteobacteria</taxon>
        <taxon>Oceanospirillales</taxon>
        <taxon>Halomonadaceae</taxon>
        <taxon>Halomonas</taxon>
    </lineage>
</organism>
<accession>A0A1B8P506</accession>
<comment type="caution">
    <text evidence="1">The sequence shown here is derived from an EMBL/GenBank/DDBJ whole genome shotgun (WGS) entry which is preliminary data.</text>
</comment>
<protein>
    <submittedName>
        <fullName evidence="1">Uncharacterized protein</fullName>
    </submittedName>
</protein>
<evidence type="ECO:0000313" key="2">
    <source>
        <dbReference type="Proteomes" id="UP000092504"/>
    </source>
</evidence>
<gene>
    <name evidence="1" type="ORF">A8U91_01701</name>
</gene>
<reference evidence="1 2" key="1">
    <citation type="submission" date="2016-06" db="EMBL/GenBank/DDBJ databases">
        <title>Genome sequence of halotolerant plant growth promoting strain of Halomonas elongata HEK1 isolated from salterns of Rann of Kutch, Gujarat, India.</title>
        <authorList>
            <person name="Gaba S."/>
            <person name="Singh R.N."/>
            <person name="Abrol S."/>
            <person name="Kaushik R."/>
            <person name="Saxena A.K."/>
        </authorList>
    </citation>
    <scope>NUCLEOTIDE SEQUENCE [LARGE SCALE GENOMIC DNA]</scope>
    <source>
        <strain evidence="1 2">HEK1</strain>
    </source>
</reference>
<dbReference type="AlphaFoldDB" id="A0A1B8P506"/>